<keyword evidence="3" id="KW-1185">Reference proteome</keyword>
<proteinExistence type="predicted"/>
<protein>
    <submittedName>
        <fullName evidence="2">Uncharacterized protein</fullName>
    </submittedName>
</protein>
<comment type="caution">
    <text evidence="2">The sequence shown here is derived from an EMBL/GenBank/DDBJ whole genome shotgun (WGS) entry which is preliminary data.</text>
</comment>
<dbReference type="RefSeq" id="WP_058941696.1">
    <property type="nucleotide sequence ID" value="NZ_LNSV01000017.1"/>
</dbReference>
<evidence type="ECO:0000313" key="3">
    <source>
        <dbReference type="Proteomes" id="UP000054011"/>
    </source>
</evidence>
<dbReference type="AlphaFoldDB" id="A0A100Y7C2"/>
<organism evidence="2 3">
    <name type="scientific">Streptomyces kanasensis</name>
    <dbReference type="NCBI Taxonomy" id="936756"/>
    <lineage>
        <taxon>Bacteria</taxon>
        <taxon>Bacillati</taxon>
        <taxon>Actinomycetota</taxon>
        <taxon>Actinomycetes</taxon>
        <taxon>Kitasatosporales</taxon>
        <taxon>Streptomycetaceae</taxon>
        <taxon>Streptomyces</taxon>
    </lineage>
</organism>
<dbReference type="OrthoDB" id="3383530at2"/>
<feature type="region of interest" description="Disordered" evidence="1">
    <location>
        <begin position="112"/>
        <end position="170"/>
    </location>
</feature>
<sequence length="170" mass="18195">MDEHLAALAASAAAAMVSAVATDAWERTRAGIVHLWSRYRPAASDEQVAAELDRTRARLLSDERPAAPDPELVTTWEARFRYLLMVEPAAAQALERLVAESAESAESVRAAAVAEPSGPAVPEENGGDEYADADARPAGDGGSTHVEMRGEARDQGQVFQSGHTLNVRFR</sequence>
<gene>
    <name evidence="2" type="ORF">ATE80_09345</name>
</gene>
<dbReference type="Proteomes" id="UP000054011">
    <property type="component" value="Unassembled WGS sequence"/>
</dbReference>
<name>A0A100Y7C2_9ACTN</name>
<evidence type="ECO:0000256" key="1">
    <source>
        <dbReference type="SAM" id="MobiDB-lite"/>
    </source>
</evidence>
<evidence type="ECO:0000313" key="2">
    <source>
        <dbReference type="EMBL" id="KUH39015.1"/>
    </source>
</evidence>
<reference evidence="2 3" key="1">
    <citation type="submission" date="2015-11" db="EMBL/GenBank/DDBJ databases">
        <title>Genome-wide analysis reveals the secondary metabolome in Streptomyces kanasensis ZX01.</title>
        <authorList>
            <person name="Zhang G."/>
            <person name="Han L."/>
            <person name="Feng J."/>
            <person name="Zhang X."/>
        </authorList>
    </citation>
    <scope>NUCLEOTIDE SEQUENCE [LARGE SCALE GENOMIC DNA]</scope>
    <source>
        <strain evidence="2 3">ZX01</strain>
    </source>
</reference>
<accession>A0A100Y7C2</accession>
<dbReference type="EMBL" id="LNSV01000017">
    <property type="protein sequence ID" value="KUH39015.1"/>
    <property type="molecule type" value="Genomic_DNA"/>
</dbReference>